<dbReference type="InterPro" id="IPR036513">
    <property type="entry name" value="STAS_dom_sf"/>
</dbReference>
<keyword evidence="3" id="KW-1185">Reference proteome</keyword>
<accession>A0A1E7DNU7</accession>
<dbReference type="Gene3D" id="3.30.750.24">
    <property type="entry name" value="STAS domain"/>
    <property type="match status" value="1"/>
</dbReference>
<dbReference type="STRING" id="1714016.BA724_09605"/>
<dbReference type="EMBL" id="MAMP01000022">
    <property type="protein sequence ID" value="OES44675.1"/>
    <property type="molecule type" value="Genomic_DNA"/>
</dbReference>
<evidence type="ECO:0000313" key="2">
    <source>
        <dbReference type="EMBL" id="OES44675.1"/>
    </source>
</evidence>
<name>A0A1E7DNU7_9BACI</name>
<dbReference type="PANTHER" id="PTHR33745">
    <property type="entry name" value="RSBT ANTAGONIST PROTEIN RSBS-RELATED"/>
    <property type="match status" value="1"/>
</dbReference>
<feature type="domain" description="STAS" evidence="1">
    <location>
        <begin position="15"/>
        <end position="123"/>
    </location>
</feature>
<reference evidence="2 3" key="1">
    <citation type="submission" date="2016-06" db="EMBL/GenBank/DDBJ databases">
        <title>Domibacillus iocasae genome sequencing.</title>
        <authorList>
            <person name="Verma A."/>
            <person name="Pal Y."/>
            <person name="Ojha A.K."/>
            <person name="Krishnamurthi S."/>
        </authorList>
    </citation>
    <scope>NUCLEOTIDE SEQUENCE [LARGE SCALE GENOMIC DNA]</scope>
    <source>
        <strain evidence="2 3">DSM 29979</strain>
    </source>
</reference>
<evidence type="ECO:0000313" key="3">
    <source>
        <dbReference type="Proteomes" id="UP000095658"/>
    </source>
</evidence>
<dbReference type="Proteomes" id="UP000095658">
    <property type="component" value="Unassembled WGS sequence"/>
</dbReference>
<dbReference type="InterPro" id="IPR002645">
    <property type="entry name" value="STAS_dom"/>
</dbReference>
<sequence length="132" mass="14580">MVQDISAPIIPSIIPETILVPITGKLSHDRFEAIISSLLNACYGNEVQTVIIDFTAISKKEIGETAVLGQSIDHLVNSLNLMGAETFLVGFTPDFTQELMRSGMRIRSDLNTFLTFRSALQYLMKKKGITFA</sequence>
<dbReference type="Pfam" id="PF01740">
    <property type="entry name" value="STAS"/>
    <property type="match status" value="1"/>
</dbReference>
<gene>
    <name evidence="2" type="ORF">BA724_09605</name>
</gene>
<organism evidence="2 3">
    <name type="scientific">Domibacillus iocasae</name>
    <dbReference type="NCBI Taxonomy" id="1714016"/>
    <lineage>
        <taxon>Bacteria</taxon>
        <taxon>Bacillati</taxon>
        <taxon>Bacillota</taxon>
        <taxon>Bacilli</taxon>
        <taxon>Bacillales</taxon>
        <taxon>Bacillaceae</taxon>
        <taxon>Domibacillus</taxon>
    </lineage>
</organism>
<evidence type="ECO:0000259" key="1">
    <source>
        <dbReference type="PROSITE" id="PS50801"/>
    </source>
</evidence>
<protein>
    <recommendedName>
        <fullName evidence="1">STAS domain-containing protein</fullName>
    </recommendedName>
</protein>
<dbReference type="CDD" id="cd07041">
    <property type="entry name" value="STAS_RsbR_RsbS_like"/>
    <property type="match status" value="1"/>
</dbReference>
<dbReference type="PROSITE" id="PS50801">
    <property type="entry name" value="STAS"/>
    <property type="match status" value="1"/>
</dbReference>
<dbReference type="PANTHER" id="PTHR33745:SF8">
    <property type="entry name" value="BLUE-LIGHT PHOTORECEPTOR"/>
    <property type="match status" value="1"/>
</dbReference>
<dbReference type="AlphaFoldDB" id="A0A1E7DNU7"/>
<dbReference type="InterPro" id="IPR051932">
    <property type="entry name" value="Bact_StressResp_Reg"/>
</dbReference>
<comment type="caution">
    <text evidence="2">The sequence shown here is derived from an EMBL/GenBank/DDBJ whole genome shotgun (WGS) entry which is preliminary data.</text>
</comment>
<proteinExistence type="predicted"/>
<dbReference type="SUPFAM" id="SSF52091">
    <property type="entry name" value="SpoIIaa-like"/>
    <property type="match status" value="1"/>
</dbReference>